<comment type="caution">
    <text evidence="2">The sequence shown here is derived from an EMBL/GenBank/DDBJ whole genome shotgun (WGS) entry which is preliminary data.</text>
</comment>
<proteinExistence type="predicted"/>
<dbReference type="InterPro" id="IPR016181">
    <property type="entry name" value="Acyl_CoA_acyltransferase"/>
</dbReference>
<organism evidence="2 3">
    <name type="scientific">Cellulomonas aerilata</name>
    <dbReference type="NCBI Taxonomy" id="515326"/>
    <lineage>
        <taxon>Bacteria</taxon>
        <taxon>Bacillati</taxon>
        <taxon>Actinomycetota</taxon>
        <taxon>Actinomycetes</taxon>
        <taxon>Micrococcales</taxon>
        <taxon>Cellulomonadaceae</taxon>
        <taxon>Cellulomonas</taxon>
    </lineage>
</organism>
<dbReference type="InterPro" id="IPR000182">
    <property type="entry name" value="GNAT_dom"/>
</dbReference>
<dbReference type="GO" id="GO:0016747">
    <property type="term" value="F:acyltransferase activity, transferring groups other than amino-acyl groups"/>
    <property type="evidence" value="ECO:0007669"/>
    <property type="project" value="InterPro"/>
</dbReference>
<gene>
    <name evidence="2" type="ORF">CAE01nite_30550</name>
</gene>
<dbReference type="RefSeq" id="WP_246131254.1">
    <property type="nucleotide sequence ID" value="NZ_BAAARM010000005.1"/>
</dbReference>
<dbReference type="SUPFAM" id="SSF55729">
    <property type="entry name" value="Acyl-CoA N-acyltransferases (Nat)"/>
    <property type="match status" value="1"/>
</dbReference>
<dbReference type="PANTHER" id="PTHR13170:SF16">
    <property type="entry name" value="PROTEIN O-GLCNACASE"/>
    <property type="match status" value="1"/>
</dbReference>
<dbReference type="Gene3D" id="3.40.630.30">
    <property type="match status" value="1"/>
</dbReference>
<accession>A0A512DGL4</accession>
<keyword evidence="3" id="KW-1185">Reference proteome</keyword>
<evidence type="ECO:0000259" key="1">
    <source>
        <dbReference type="PROSITE" id="PS51186"/>
    </source>
</evidence>
<dbReference type="Pfam" id="PF13508">
    <property type="entry name" value="Acetyltransf_7"/>
    <property type="match status" value="1"/>
</dbReference>
<dbReference type="EMBL" id="BJYY01000019">
    <property type="protein sequence ID" value="GEO35330.1"/>
    <property type="molecule type" value="Genomic_DNA"/>
</dbReference>
<dbReference type="AlphaFoldDB" id="A0A512DGL4"/>
<dbReference type="InterPro" id="IPR051822">
    <property type="entry name" value="Glycosyl_Hydrolase_84"/>
</dbReference>
<protein>
    <recommendedName>
        <fullName evidence="1">N-acetyltransferase domain-containing protein</fullName>
    </recommendedName>
</protein>
<dbReference type="PANTHER" id="PTHR13170">
    <property type="entry name" value="O-GLCNACASE"/>
    <property type="match status" value="1"/>
</dbReference>
<dbReference type="PROSITE" id="PS51186">
    <property type="entry name" value="GNAT"/>
    <property type="match status" value="1"/>
</dbReference>
<sequence>MTIRPAGAADRAALDDICLRTGDAGRDASALYADPRLLAEVYVGPYLALEPDLAFVLTDDHDVVGGYVLGARDTADFERRCEDSWWPPLRARYPLAGTTGGADAAPDAGRADAGIVRMLHSPPRADPAVVALYPSHLHVDLLPAWQGGGWGRRLLETLFTALADVGSPGVHLGVSRRNEHAIGFYRRMGFVELTGDDGGLTLGRPLT</sequence>
<name>A0A512DGL4_9CELL</name>
<evidence type="ECO:0000313" key="3">
    <source>
        <dbReference type="Proteomes" id="UP000321181"/>
    </source>
</evidence>
<feature type="domain" description="N-acetyltransferase" evidence="1">
    <location>
        <begin position="1"/>
        <end position="207"/>
    </location>
</feature>
<dbReference type="Proteomes" id="UP000321181">
    <property type="component" value="Unassembled WGS sequence"/>
</dbReference>
<evidence type="ECO:0000313" key="2">
    <source>
        <dbReference type="EMBL" id="GEO35330.1"/>
    </source>
</evidence>
<reference evidence="2 3" key="1">
    <citation type="submission" date="2019-07" db="EMBL/GenBank/DDBJ databases">
        <title>Whole genome shotgun sequence of Cellulomonas aerilata NBRC 106308.</title>
        <authorList>
            <person name="Hosoyama A."/>
            <person name="Uohara A."/>
            <person name="Ohji S."/>
            <person name="Ichikawa N."/>
        </authorList>
    </citation>
    <scope>NUCLEOTIDE SEQUENCE [LARGE SCALE GENOMIC DNA]</scope>
    <source>
        <strain evidence="2 3">NBRC 106308</strain>
    </source>
</reference>